<gene>
    <name evidence="11" type="ORF">MasN3_27140</name>
</gene>
<dbReference type="InterPro" id="IPR058533">
    <property type="entry name" value="Cation_efflux_TM"/>
</dbReference>
<dbReference type="PANTHER" id="PTHR11562">
    <property type="entry name" value="CATION EFFLUX PROTEIN/ ZINC TRANSPORTER"/>
    <property type="match status" value="1"/>
</dbReference>
<dbReference type="EMBL" id="AP026966">
    <property type="protein sequence ID" value="BDT59220.1"/>
    <property type="molecule type" value="Genomic_DNA"/>
</dbReference>
<dbReference type="PANTHER" id="PTHR11562:SF17">
    <property type="entry name" value="RE54080P-RELATED"/>
    <property type="match status" value="1"/>
</dbReference>
<comment type="similarity">
    <text evidence="2">Belongs to the cation diffusion facilitator (CDF) transporter (TC 2.A.4) family. SLC30A subfamily.</text>
</comment>
<evidence type="ECO:0000256" key="5">
    <source>
        <dbReference type="ARBA" id="ARBA00022906"/>
    </source>
</evidence>
<evidence type="ECO:0000256" key="1">
    <source>
        <dbReference type="ARBA" id="ARBA00004141"/>
    </source>
</evidence>
<evidence type="ECO:0000256" key="3">
    <source>
        <dbReference type="ARBA" id="ARBA00022448"/>
    </source>
</evidence>
<organism evidence="11 12">
    <name type="scientific">Massilia varians</name>
    <dbReference type="NCBI Taxonomy" id="457921"/>
    <lineage>
        <taxon>Bacteria</taxon>
        <taxon>Pseudomonadati</taxon>
        <taxon>Pseudomonadota</taxon>
        <taxon>Betaproteobacteria</taxon>
        <taxon>Burkholderiales</taxon>
        <taxon>Oxalobacteraceae</taxon>
        <taxon>Telluria group</taxon>
        <taxon>Massilia</taxon>
    </lineage>
</organism>
<dbReference type="Pfam" id="PF16916">
    <property type="entry name" value="ZT_dimer"/>
    <property type="match status" value="1"/>
</dbReference>
<keyword evidence="8 9" id="KW-0472">Membrane</keyword>
<dbReference type="NCBIfam" id="TIGR01297">
    <property type="entry name" value="CDF"/>
    <property type="match status" value="1"/>
</dbReference>
<evidence type="ECO:0000256" key="9">
    <source>
        <dbReference type="SAM" id="Phobius"/>
    </source>
</evidence>
<feature type="transmembrane region" description="Helical" evidence="9">
    <location>
        <begin position="35"/>
        <end position="54"/>
    </location>
</feature>
<keyword evidence="5" id="KW-0864">Zinc transport</keyword>
<name>A0ABN6TE45_9BURK</name>
<keyword evidence="12" id="KW-1185">Reference proteome</keyword>
<evidence type="ECO:0000313" key="11">
    <source>
        <dbReference type="EMBL" id="BDT59220.1"/>
    </source>
</evidence>
<feature type="transmembrane region" description="Helical" evidence="9">
    <location>
        <begin position="101"/>
        <end position="122"/>
    </location>
</feature>
<evidence type="ECO:0000256" key="6">
    <source>
        <dbReference type="ARBA" id="ARBA00022989"/>
    </source>
</evidence>
<dbReference type="InterPro" id="IPR002524">
    <property type="entry name" value="Cation_efflux"/>
</dbReference>
<evidence type="ECO:0000256" key="8">
    <source>
        <dbReference type="ARBA" id="ARBA00023136"/>
    </source>
</evidence>
<feature type="domain" description="SIS" evidence="10">
    <location>
        <begin position="305"/>
        <end position="464"/>
    </location>
</feature>
<keyword evidence="5" id="KW-0862">Zinc</keyword>
<dbReference type="SUPFAM" id="SSF53697">
    <property type="entry name" value="SIS domain"/>
    <property type="match status" value="1"/>
</dbReference>
<evidence type="ECO:0000256" key="2">
    <source>
        <dbReference type="ARBA" id="ARBA00008873"/>
    </source>
</evidence>
<accession>A0ABN6TE45</accession>
<dbReference type="Pfam" id="PF01545">
    <property type="entry name" value="Cation_efflux"/>
    <property type="match status" value="1"/>
</dbReference>
<protein>
    <recommendedName>
        <fullName evidence="10">SIS domain-containing protein</fullName>
    </recommendedName>
</protein>
<dbReference type="PROSITE" id="PS51464">
    <property type="entry name" value="SIS"/>
    <property type="match status" value="1"/>
</dbReference>
<keyword evidence="4 9" id="KW-0812">Transmembrane</keyword>
<dbReference type="SUPFAM" id="SSF160240">
    <property type="entry name" value="Cation efflux protein cytoplasmic domain-like"/>
    <property type="match status" value="1"/>
</dbReference>
<dbReference type="Pfam" id="PF13580">
    <property type="entry name" value="SIS_2"/>
    <property type="match status" value="1"/>
</dbReference>
<dbReference type="SUPFAM" id="SSF161111">
    <property type="entry name" value="Cation efflux protein transmembrane domain-like"/>
    <property type="match status" value="1"/>
</dbReference>
<dbReference type="InterPro" id="IPR046348">
    <property type="entry name" value="SIS_dom_sf"/>
</dbReference>
<comment type="subcellular location">
    <subcellularLocation>
        <location evidence="1">Membrane</location>
        <topology evidence="1">Multi-pass membrane protein</topology>
    </subcellularLocation>
</comment>
<evidence type="ECO:0000313" key="12">
    <source>
        <dbReference type="Proteomes" id="UP001163336"/>
    </source>
</evidence>
<dbReference type="Gene3D" id="3.40.50.10490">
    <property type="entry name" value="Glucose-6-phosphate isomerase like protein, domain 1"/>
    <property type="match status" value="1"/>
</dbReference>
<feature type="transmembrane region" description="Helical" evidence="9">
    <location>
        <begin position="66"/>
        <end position="89"/>
    </location>
</feature>
<evidence type="ECO:0000256" key="4">
    <source>
        <dbReference type="ARBA" id="ARBA00022692"/>
    </source>
</evidence>
<dbReference type="InterPro" id="IPR035461">
    <property type="entry name" value="GmhA/DiaA"/>
</dbReference>
<dbReference type="InterPro" id="IPR027470">
    <property type="entry name" value="Cation_efflux_CTD"/>
</dbReference>
<dbReference type="InterPro" id="IPR036837">
    <property type="entry name" value="Cation_efflux_CTD_sf"/>
</dbReference>
<dbReference type="CDD" id="cd05006">
    <property type="entry name" value="SIS_GmhA"/>
    <property type="match status" value="1"/>
</dbReference>
<dbReference type="Proteomes" id="UP001163336">
    <property type="component" value="Chromosome"/>
</dbReference>
<keyword evidence="6 9" id="KW-1133">Transmembrane helix</keyword>
<dbReference type="Gene3D" id="1.20.1510.10">
    <property type="entry name" value="Cation efflux protein transmembrane domain"/>
    <property type="match status" value="1"/>
</dbReference>
<dbReference type="InterPro" id="IPR050681">
    <property type="entry name" value="CDF/SLC30A"/>
</dbReference>
<evidence type="ECO:0000259" key="10">
    <source>
        <dbReference type="PROSITE" id="PS51464"/>
    </source>
</evidence>
<dbReference type="InterPro" id="IPR027469">
    <property type="entry name" value="Cation_efflux_TMD_sf"/>
</dbReference>
<sequence>MFTDTAALAISLAAIRIGKRPADSERTFGYYRFEILAAAFNAILLFLVAIYILYEAYQRLNNPPEIQSGTMLLVAAFGLVVNLISMKLLSSGKDSSLNVKGAYLEVWSDMLGSIGVIIGALVIRYTGWGWVDSAIAVAIGLWVRPRTWTLLKASMNVLLEGVPEGLGIAEVKDAITRIPGVDSVHDLHVWSITSGKASLTAHIVQRRDVADPQALLTGIRQLIASKYDIHHSTIQIETTPCEQAAEEHRFGPAAATNMPTAPVTTNTRKMIDHIMNNLIEARDALGRLINNDVQLCNIQAGAGLLIDALRSGRRVISCGNGGSMCEAMHLAEELSGRFREDRPAIAAVAISDPSYISCVANDYGYEQVFARFVEGNGAAGDVLFAISTSGSGRPVILAAQAARAKGMTVIGLRGRPDSALEENADVCICTSAGRYADRVQELHIKVIHFLIELVERALQSANYVVKP</sequence>
<proteinExistence type="inferred from homology"/>
<keyword evidence="3" id="KW-0813">Transport</keyword>
<dbReference type="InterPro" id="IPR001347">
    <property type="entry name" value="SIS_dom"/>
</dbReference>
<keyword evidence="7" id="KW-0406">Ion transport</keyword>
<evidence type="ECO:0000256" key="7">
    <source>
        <dbReference type="ARBA" id="ARBA00023065"/>
    </source>
</evidence>
<reference evidence="11" key="1">
    <citation type="submission" date="2022-11" db="EMBL/GenBank/DDBJ databases">
        <title>Isolation and characterization of PLA-degrading bacterium Massilia sp. from Antarctic soil.</title>
        <authorList>
            <person name="Sato K."/>
            <person name="Gomez-Fuentes C."/>
            <person name="Ahmad S.A."/>
            <person name="Zulkharnain A."/>
        </authorList>
    </citation>
    <scope>NUCLEOTIDE SEQUENCE</scope>
    <source>
        <strain evidence="11">N-3</strain>
    </source>
</reference>